<keyword evidence="6 9" id="KW-0378">Hydrolase</keyword>
<evidence type="ECO:0000256" key="9">
    <source>
        <dbReference type="HAMAP-Rule" id="MF_01471"/>
    </source>
</evidence>
<evidence type="ECO:0000256" key="4">
    <source>
        <dbReference type="ARBA" id="ARBA00022723"/>
    </source>
</evidence>
<comment type="subunit">
    <text evidence="9">Homodimer, forms a heterotetramer with a Cas1 homodimer.</text>
</comment>
<feature type="binding site" evidence="9">
    <location>
        <position position="12"/>
    </location>
    <ligand>
        <name>Mg(2+)</name>
        <dbReference type="ChEBI" id="CHEBI:18420"/>
        <note>catalytic</note>
    </ligand>
</feature>
<keyword evidence="3 9" id="KW-0540">Nuclease</keyword>
<evidence type="ECO:0000256" key="3">
    <source>
        <dbReference type="ARBA" id="ARBA00022722"/>
    </source>
</evidence>
<dbReference type="HAMAP" id="MF_01471">
    <property type="entry name" value="Cas2"/>
    <property type="match status" value="1"/>
</dbReference>
<comment type="cofactor">
    <cofactor evidence="1 9">
        <name>Mg(2+)</name>
        <dbReference type="ChEBI" id="CHEBI:18420"/>
    </cofactor>
</comment>
<dbReference type="GO" id="GO:0043571">
    <property type="term" value="P:maintenance of CRISPR repeat elements"/>
    <property type="evidence" value="ECO:0007669"/>
    <property type="project" value="UniProtKB-UniRule"/>
</dbReference>
<organism evidence="10 11">
    <name type="scientific">Campylobacter hominis (strain ATCC BAA-381 / DSM 21671 / CCUG 45161 / LMG 19568 / NCTC 13146 / CH001A)</name>
    <dbReference type="NCBI Taxonomy" id="360107"/>
    <lineage>
        <taxon>Bacteria</taxon>
        <taxon>Pseudomonadati</taxon>
        <taxon>Campylobacterota</taxon>
        <taxon>Epsilonproteobacteria</taxon>
        <taxon>Campylobacterales</taxon>
        <taxon>Campylobacteraceae</taxon>
        <taxon>Campylobacter</taxon>
    </lineage>
</organism>
<dbReference type="GO" id="GO:0051607">
    <property type="term" value="P:defense response to virus"/>
    <property type="evidence" value="ECO:0007669"/>
    <property type="project" value="UniProtKB-UniRule"/>
</dbReference>
<evidence type="ECO:0000256" key="1">
    <source>
        <dbReference type="ARBA" id="ARBA00001946"/>
    </source>
</evidence>
<evidence type="ECO:0000313" key="10">
    <source>
        <dbReference type="EMBL" id="ABS51596.1"/>
    </source>
</evidence>
<gene>
    <name evidence="10" type="primary">cas</name>
    <name evidence="9" type="synonym">cas2</name>
    <name evidence="10" type="ordered locus">CHAB381_0393</name>
</gene>
<dbReference type="SUPFAM" id="SSF143430">
    <property type="entry name" value="TTP0101/SSO1404-like"/>
    <property type="match status" value="1"/>
</dbReference>
<dbReference type="PANTHER" id="PTHR34405">
    <property type="entry name" value="CRISPR-ASSOCIATED ENDORIBONUCLEASE CAS2"/>
    <property type="match status" value="1"/>
</dbReference>
<reference evidence="11" key="1">
    <citation type="submission" date="2007-07" db="EMBL/GenBank/DDBJ databases">
        <title>Complete genome sequence of Campylobacter hominis ATCC BAA-381, a commensal isolated from the human gastrointestinal tract.</title>
        <authorList>
            <person name="Fouts D.E."/>
            <person name="Mongodin E.F."/>
            <person name="Puiu D."/>
            <person name="Sebastian Y."/>
            <person name="Miller W.G."/>
            <person name="Mandrell R.E."/>
            <person name="Nelson K.E."/>
        </authorList>
    </citation>
    <scope>NUCLEOTIDE SEQUENCE [LARGE SCALE GENOMIC DNA]</scope>
    <source>
        <strain evidence="11">ATCC BAA-381 / LMG 19568 / NCTC 13146 / CH001A</strain>
    </source>
</reference>
<dbReference type="GO" id="GO:0016787">
    <property type="term" value="F:hydrolase activity"/>
    <property type="evidence" value="ECO:0007669"/>
    <property type="project" value="UniProtKB-KW"/>
</dbReference>
<dbReference type="Pfam" id="PF09827">
    <property type="entry name" value="CRISPR_Cas2"/>
    <property type="match status" value="1"/>
</dbReference>
<dbReference type="GO" id="GO:0046872">
    <property type="term" value="F:metal ion binding"/>
    <property type="evidence" value="ECO:0007669"/>
    <property type="project" value="UniProtKB-UniRule"/>
</dbReference>
<dbReference type="STRING" id="360107.CHAB381_0393"/>
<evidence type="ECO:0000313" key="11">
    <source>
        <dbReference type="Proteomes" id="UP000002407"/>
    </source>
</evidence>
<dbReference type="CDD" id="cd09725">
    <property type="entry name" value="Cas2_I_II_III"/>
    <property type="match status" value="1"/>
</dbReference>
<name>A7I0F2_CAMHC</name>
<dbReference type="KEGG" id="cha:CHAB381_0393"/>
<comment type="similarity">
    <text evidence="2 9">Belongs to the CRISPR-associated endoribonuclease Cas2 protein family.</text>
</comment>
<evidence type="ECO:0000256" key="8">
    <source>
        <dbReference type="ARBA" id="ARBA00023118"/>
    </source>
</evidence>
<sequence>MKNYNFAYVFYDIGDKESEVGKRRVTKVFKICKKYFLHHQKSVFKGEITPANFIKFESEIKKVTDKNLDTITILRLFRQTDVKEIIIGENDSDKIFL</sequence>
<accession>A7I0F2</accession>
<keyword evidence="8 9" id="KW-0051">Antiviral defense</keyword>
<dbReference type="Proteomes" id="UP000002407">
    <property type="component" value="Chromosome"/>
</dbReference>
<dbReference type="OrthoDB" id="9798176at2"/>
<comment type="function">
    <text evidence="9">CRISPR (clustered regularly interspaced short palindromic repeat), is an adaptive immune system that provides protection against mobile genetic elements (viruses, transposable elements and conjugative plasmids). CRISPR clusters contain sequences complementary to antecedent mobile elements and target invading nucleic acids. CRISPR clusters are transcribed and processed into CRISPR RNA (crRNA). Functions as a ssRNA-specific endoribonuclease. Involved in the integration of spacer DNA into the CRISPR cassette.</text>
</comment>
<dbReference type="eggNOG" id="COG1343">
    <property type="taxonomic scope" value="Bacteria"/>
</dbReference>
<evidence type="ECO:0000256" key="5">
    <source>
        <dbReference type="ARBA" id="ARBA00022759"/>
    </source>
</evidence>
<dbReference type="InterPro" id="IPR021127">
    <property type="entry name" value="CRISPR_associated_Cas2"/>
</dbReference>
<dbReference type="InterPro" id="IPR019199">
    <property type="entry name" value="Virulence_VapD/CRISPR_Cas2"/>
</dbReference>
<dbReference type="NCBIfam" id="TIGR01573">
    <property type="entry name" value="cas2"/>
    <property type="match status" value="1"/>
</dbReference>
<keyword evidence="4 9" id="KW-0479">Metal-binding</keyword>
<dbReference type="EMBL" id="CP000776">
    <property type="protein sequence ID" value="ABS51596.1"/>
    <property type="molecule type" value="Genomic_DNA"/>
</dbReference>
<dbReference type="PANTHER" id="PTHR34405:SF1">
    <property type="entry name" value="CRISPR-ASSOCIATED ENDORIBONUCLEASE CAS2"/>
    <property type="match status" value="1"/>
</dbReference>
<keyword evidence="7 9" id="KW-0460">Magnesium</keyword>
<dbReference type="AlphaFoldDB" id="A7I0F2"/>
<keyword evidence="11" id="KW-1185">Reference proteome</keyword>
<dbReference type="Gene3D" id="3.30.70.240">
    <property type="match status" value="1"/>
</dbReference>
<dbReference type="GO" id="GO:0004521">
    <property type="term" value="F:RNA endonuclease activity"/>
    <property type="evidence" value="ECO:0007669"/>
    <property type="project" value="InterPro"/>
</dbReference>
<evidence type="ECO:0000256" key="7">
    <source>
        <dbReference type="ARBA" id="ARBA00022842"/>
    </source>
</evidence>
<evidence type="ECO:0000256" key="2">
    <source>
        <dbReference type="ARBA" id="ARBA00009959"/>
    </source>
</evidence>
<dbReference type="RefSeq" id="WP_012108275.1">
    <property type="nucleotide sequence ID" value="NC_009714.1"/>
</dbReference>
<evidence type="ECO:0000256" key="6">
    <source>
        <dbReference type="ARBA" id="ARBA00022801"/>
    </source>
</evidence>
<dbReference type="EC" id="3.1.-.-" evidence="9"/>
<protein>
    <recommendedName>
        <fullName evidence="9">CRISPR-associated endoribonuclease Cas2</fullName>
        <ecNumber evidence="9">3.1.-.-</ecNumber>
    </recommendedName>
</protein>
<dbReference type="HOGENOM" id="CLU_161124_0_1_7"/>
<proteinExistence type="inferred from homology"/>
<keyword evidence="5 9" id="KW-0255">Endonuclease</keyword>